<feature type="domain" description="NAD/GMP synthase" evidence="3">
    <location>
        <begin position="4"/>
        <end position="121"/>
    </location>
</feature>
<evidence type="ECO:0000256" key="2">
    <source>
        <dbReference type="SAM" id="MobiDB-lite"/>
    </source>
</evidence>
<proteinExistence type="predicted"/>
<dbReference type="Gene3D" id="3.40.50.620">
    <property type="entry name" value="HUPs"/>
    <property type="match status" value="1"/>
</dbReference>
<protein>
    <recommendedName>
        <fullName evidence="3">NAD/GMP synthase domain-containing protein</fullName>
    </recommendedName>
</protein>
<sequence>MLRALAQDAGELLLTAQNKSAAAMGQSAVPGDFNPIKDLYQTEVLALCQWRNTTHRAWMRGPTSAALPQREHSQEDSAQEDSAVDDILRILQERNGSVGDCVAEGFDQRTAQKVAEHLFNNQPRKNRSAPGPRVTASRPEPPTPPTGAMAHNAEITSLVSHFSLSARGKRLPATCQQVSAQLLTNGSQKPGAPCFMGERTLSPTVVQTRPTTALDFPQGTPAEQKGLRDEYR</sequence>
<evidence type="ECO:0000256" key="1">
    <source>
        <dbReference type="ARBA" id="ARBA00022598"/>
    </source>
</evidence>
<dbReference type="InterPro" id="IPR014729">
    <property type="entry name" value="Rossmann-like_a/b/a_fold"/>
</dbReference>
<dbReference type="RefSeq" id="WP_386281080.1">
    <property type="nucleotide sequence ID" value="NZ_JBHSWA010000001.1"/>
</dbReference>
<dbReference type="InterPro" id="IPR022310">
    <property type="entry name" value="NAD/GMP_synthase"/>
</dbReference>
<feature type="region of interest" description="Disordered" evidence="2">
    <location>
        <begin position="62"/>
        <end position="82"/>
    </location>
</feature>
<feature type="region of interest" description="Disordered" evidence="2">
    <location>
        <begin position="211"/>
        <end position="232"/>
    </location>
</feature>
<evidence type="ECO:0000313" key="5">
    <source>
        <dbReference type="Proteomes" id="UP001596403"/>
    </source>
</evidence>
<dbReference type="EMBL" id="JBHSWA010000001">
    <property type="protein sequence ID" value="MFC6641290.1"/>
    <property type="molecule type" value="Genomic_DNA"/>
</dbReference>
<dbReference type="Proteomes" id="UP001596403">
    <property type="component" value="Unassembled WGS sequence"/>
</dbReference>
<accession>A0ABW1YVQ1</accession>
<gene>
    <name evidence="4" type="ORF">ACFQAU_05555</name>
</gene>
<name>A0ABW1YVQ1_9RHOB</name>
<reference evidence="5" key="1">
    <citation type="journal article" date="2019" name="Int. J. Syst. Evol. Microbiol.">
        <title>The Global Catalogue of Microorganisms (GCM) 10K type strain sequencing project: providing services to taxonomists for standard genome sequencing and annotation.</title>
        <authorList>
            <consortium name="The Broad Institute Genomics Platform"/>
            <consortium name="The Broad Institute Genome Sequencing Center for Infectious Disease"/>
            <person name="Wu L."/>
            <person name="Ma J."/>
        </authorList>
    </citation>
    <scope>NUCLEOTIDE SEQUENCE [LARGE SCALE GENOMIC DNA]</scope>
    <source>
        <strain evidence="5">NBRC 111368</strain>
    </source>
</reference>
<keyword evidence="1" id="KW-0436">Ligase</keyword>
<keyword evidence="5" id="KW-1185">Reference proteome</keyword>
<comment type="caution">
    <text evidence="4">The sequence shown here is derived from an EMBL/GenBank/DDBJ whole genome shotgun (WGS) entry which is preliminary data.</text>
</comment>
<evidence type="ECO:0000259" key="3">
    <source>
        <dbReference type="Pfam" id="PF02540"/>
    </source>
</evidence>
<dbReference type="SUPFAM" id="SSF52402">
    <property type="entry name" value="Adenine nucleotide alpha hydrolases-like"/>
    <property type="match status" value="1"/>
</dbReference>
<dbReference type="Pfam" id="PF02540">
    <property type="entry name" value="NAD_synthase"/>
    <property type="match status" value="1"/>
</dbReference>
<organism evidence="4 5">
    <name type="scientific">Sulfitobacter profundi</name>
    <dbReference type="NCBI Taxonomy" id="2679961"/>
    <lineage>
        <taxon>Bacteria</taxon>
        <taxon>Pseudomonadati</taxon>
        <taxon>Pseudomonadota</taxon>
        <taxon>Alphaproteobacteria</taxon>
        <taxon>Rhodobacterales</taxon>
        <taxon>Roseobacteraceae</taxon>
        <taxon>Sulfitobacter</taxon>
    </lineage>
</organism>
<evidence type="ECO:0000313" key="4">
    <source>
        <dbReference type="EMBL" id="MFC6641290.1"/>
    </source>
</evidence>
<feature type="region of interest" description="Disordered" evidence="2">
    <location>
        <begin position="117"/>
        <end position="146"/>
    </location>
</feature>